<dbReference type="RefSeq" id="WP_092722430.1">
    <property type="nucleotide sequence ID" value="NZ_FNGW01000001.1"/>
</dbReference>
<accession>A0A1G9J0H3</accession>
<dbReference type="EMBL" id="FNGW01000001">
    <property type="protein sequence ID" value="SDL30855.1"/>
    <property type="molecule type" value="Genomic_DNA"/>
</dbReference>
<evidence type="ECO:0008006" key="4">
    <source>
        <dbReference type="Google" id="ProtNLM"/>
    </source>
</evidence>
<gene>
    <name evidence="2" type="ORF">SAMN04515677_101453</name>
</gene>
<dbReference type="Pfam" id="PF11193">
    <property type="entry name" value="DUF2812"/>
    <property type="match status" value="1"/>
</dbReference>
<keyword evidence="1" id="KW-1133">Transmembrane helix</keyword>
<dbReference type="Proteomes" id="UP000199068">
    <property type="component" value="Unassembled WGS sequence"/>
</dbReference>
<dbReference type="InterPro" id="IPR021359">
    <property type="entry name" value="DUF2812"/>
</dbReference>
<organism evidence="2 3">
    <name type="scientific">Romboutsia lituseburensis DSM 797</name>
    <dbReference type="NCBI Taxonomy" id="1121325"/>
    <lineage>
        <taxon>Bacteria</taxon>
        <taxon>Bacillati</taxon>
        <taxon>Bacillota</taxon>
        <taxon>Clostridia</taxon>
        <taxon>Peptostreptococcales</taxon>
        <taxon>Peptostreptococcaceae</taxon>
        <taxon>Romboutsia</taxon>
    </lineage>
</organism>
<evidence type="ECO:0000313" key="2">
    <source>
        <dbReference type="EMBL" id="SDL30855.1"/>
    </source>
</evidence>
<protein>
    <recommendedName>
        <fullName evidence="4">DUF2812 domain-containing protein</fullName>
    </recommendedName>
</protein>
<keyword evidence="1" id="KW-0472">Membrane</keyword>
<dbReference type="AlphaFoldDB" id="A0A1G9J0H3"/>
<name>A0A1G9J0H3_9FIRM</name>
<evidence type="ECO:0000313" key="3">
    <source>
        <dbReference type="Proteomes" id="UP000199068"/>
    </source>
</evidence>
<keyword evidence="3" id="KW-1185">Reference proteome</keyword>
<feature type="transmembrane region" description="Helical" evidence="1">
    <location>
        <begin position="151"/>
        <end position="167"/>
    </location>
</feature>
<feature type="transmembrane region" description="Helical" evidence="1">
    <location>
        <begin position="119"/>
        <end position="139"/>
    </location>
</feature>
<sequence length="215" mass="25532">MSKYKKVFKMFVIGEEEKECKWLEEMSKKGYHLVNVRFACHYTFEKSDSQDYSYMIDMMENNSLDEQEYLSIYEDYGLEYVDKSKDFYYFRSKDKNNMKHIKHIEQGRYADRLKSQSKLVLIIGLSNILIGSMAIWSTFSKDALQHTKPTYINLIIGIAGVYIFYANNKKIKRIESDCTKVLYKTTLKDWRGFYPLFIICIFLILICGILTIFNL</sequence>
<keyword evidence="1" id="KW-0812">Transmembrane</keyword>
<evidence type="ECO:0000256" key="1">
    <source>
        <dbReference type="SAM" id="Phobius"/>
    </source>
</evidence>
<feature type="transmembrane region" description="Helical" evidence="1">
    <location>
        <begin position="193"/>
        <end position="213"/>
    </location>
</feature>
<proteinExistence type="predicted"/>
<reference evidence="2 3" key="1">
    <citation type="submission" date="2016-10" db="EMBL/GenBank/DDBJ databases">
        <authorList>
            <person name="de Groot N.N."/>
        </authorList>
    </citation>
    <scope>NUCLEOTIDE SEQUENCE [LARGE SCALE GENOMIC DNA]</scope>
    <source>
        <strain evidence="2 3">DSM 797</strain>
    </source>
</reference>
<dbReference type="STRING" id="1121325.SAMN04515677_101453"/>